<comment type="caution">
    <text evidence="12">Was originally thought to be a dihydrodipicolinate synthase (DHDPS), catalyzing the condensation of (S)-aspartate-beta-semialdehyde [(S)-ASA] and pyruvate to dihydrodipicolinate (DHDP). However, it was shown in E.coli that the product of the enzymatic reaction is not dihydrodipicolinate but in fact (4S)-4-hydroxy-2,3,4,5-tetrahydro-(2S)-dipicolinic acid (HTPA), and that the consecutive dehydration reaction leading to DHDP is not spontaneous but catalyzed by DapB.</text>
</comment>
<dbReference type="GO" id="GO:0008840">
    <property type="term" value="F:4-hydroxy-tetrahydrodipicolinate synthase activity"/>
    <property type="evidence" value="ECO:0007669"/>
    <property type="project" value="UniProtKB-UniRule"/>
</dbReference>
<dbReference type="CDD" id="cd00950">
    <property type="entry name" value="DHDPS"/>
    <property type="match status" value="1"/>
</dbReference>
<dbReference type="InterPro" id="IPR005263">
    <property type="entry name" value="DapA"/>
</dbReference>
<dbReference type="PIRSF" id="PIRSF001365">
    <property type="entry name" value="DHDPS"/>
    <property type="match status" value="1"/>
</dbReference>
<sequence length="296" mass="32530">MSHIFTGVGVALTTPFTNEDVDYEAFENHIEFLIENGVKSIIINGTTAENPTLTAEERNALLECGIKKVNGRVPVIAGTGTNNTQASIEASIKAKELGADAIMLITPYYNKTSQRGLIAHFTKIANEIALPVVLYNVPSRTNMTIEIDTVLKLSENPYIVALKDATGDLEYAKTLKSKLPSDFALYSGNDDNMYDYYRLGGDGLISVVANAIPFETQQLYDYVSNDQLEQATALNAEIVTLLNHLSVDVNPVPIKLLTSELGFGQYEVRLPLVTLEEKERTILSEAFNTFKDGVKQ</sequence>
<dbReference type="GO" id="GO:0019877">
    <property type="term" value="P:diaminopimelate biosynthetic process"/>
    <property type="evidence" value="ECO:0007669"/>
    <property type="project" value="UniProtKB-UniRule"/>
</dbReference>
<keyword evidence="7 12" id="KW-0220">Diaminopimelate biosynthesis</keyword>
<evidence type="ECO:0000256" key="9">
    <source>
        <dbReference type="ARBA" id="ARBA00023239"/>
    </source>
</evidence>
<dbReference type="EC" id="4.3.3.7" evidence="4 12"/>
<organism evidence="16 17">
    <name type="scientific">Mammaliicoccus vitulinus</name>
    <dbReference type="NCBI Taxonomy" id="71237"/>
    <lineage>
        <taxon>Bacteria</taxon>
        <taxon>Bacillati</taxon>
        <taxon>Bacillota</taxon>
        <taxon>Bacilli</taxon>
        <taxon>Bacillales</taxon>
        <taxon>Staphylococcaceae</taxon>
        <taxon>Mammaliicoccus</taxon>
    </lineage>
</organism>
<reference evidence="16 17" key="1">
    <citation type="journal article" date="2016" name="Front. Microbiol.">
        <title>Comprehensive Phylogenetic Analysis of Bovine Non-aureus Staphylococci Species Based on Whole-Genome Sequencing.</title>
        <authorList>
            <person name="Naushad S."/>
            <person name="Barkema H.W."/>
            <person name="Luby C."/>
            <person name="Condas L.A."/>
            <person name="Nobrega D.B."/>
            <person name="Carson D.A."/>
            <person name="De Buck J."/>
        </authorList>
    </citation>
    <scope>NUCLEOTIDE SEQUENCE [LARGE SCALE GENOMIC DNA]</scope>
    <source>
        <strain evidence="16 17">SNUC 2204</strain>
    </source>
</reference>
<evidence type="ECO:0000256" key="11">
    <source>
        <dbReference type="ARBA" id="ARBA00047836"/>
    </source>
</evidence>
<evidence type="ECO:0000256" key="2">
    <source>
        <dbReference type="ARBA" id="ARBA00005120"/>
    </source>
</evidence>
<comment type="caution">
    <text evidence="16">The sequence shown here is derived from an EMBL/GenBank/DDBJ whole genome shotgun (WGS) entry which is preliminary data.</text>
</comment>
<feature type="active site" description="Schiff-base intermediate with substrate" evidence="12 14">
    <location>
        <position position="163"/>
    </location>
</feature>
<evidence type="ECO:0000256" key="15">
    <source>
        <dbReference type="PIRSR" id="PIRSR001365-2"/>
    </source>
</evidence>
<evidence type="ECO:0000313" key="17">
    <source>
        <dbReference type="Proteomes" id="UP000241209"/>
    </source>
</evidence>
<dbReference type="STRING" id="1167632.GCA_000286335_00743"/>
<keyword evidence="8 12" id="KW-0457">Lysine biosynthesis</keyword>
<feature type="active site" description="Proton donor/acceptor" evidence="12 14">
    <location>
        <position position="135"/>
    </location>
</feature>
<feature type="site" description="Part of a proton relay during catalysis" evidence="12">
    <location>
        <position position="46"/>
    </location>
</feature>
<protein>
    <recommendedName>
        <fullName evidence="4 12">4-hydroxy-tetrahydrodipicolinate synthase</fullName>
        <shortName evidence="12">HTPA synthase</shortName>
        <ecNumber evidence="4 12">4.3.3.7</ecNumber>
    </recommendedName>
</protein>
<evidence type="ECO:0000256" key="8">
    <source>
        <dbReference type="ARBA" id="ARBA00023154"/>
    </source>
</evidence>
<evidence type="ECO:0000256" key="12">
    <source>
        <dbReference type="HAMAP-Rule" id="MF_00418"/>
    </source>
</evidence>
<evidence type="ECO:0000256" key="13">
    <source>
        <dbReference type="PIRNR" id="PIRNR001365"/>
    </source>
</evidence>
<keyword evidence="10 12" id="KW-0704">Schiff base</keyword>
<evidence type="ECO:0000256" key="6">
    <source>
        <dbReference type="ARBA" id="ARBA00022605"/>
    </source>
</evidence>
<comment type="pathway">
    <text evidence="2 12">Amino-acid biosynthesis; L-lysine biosynthesis via DAP pathway; (S)-tetrahydrodipicolinate from L-aspartate: step 3/4.</text>
</comment>
<comment type="subcellular location">
    <subcellularLocation>
        <location evidence="12">Cytoplasm</location>
    </subcellularLocation>
</comment>
<feature type="site" description="Part of a proton relay during catalysis" evidence="12">
    <location>
        <position position="109"/>
    </location>
</feature>
<dbReference type="InterPro" id="IPR020625">
    <property type="entry name" value="Schiff_base-form_aldolases_AS"/>
</dbReference>
<keyword evidence="9 12" id="KW-0456">Lyase</keyword>
<dbReference type="GO" id="GO:0009089">
    <property type="term" value="P:lysine biosynthetic process via diaminopimelate"/>
    <property type="evidence" value="ECO:0007669"/>
    <property type="project" value="UniProtKB-UniRule"/>
</dbReference>
<dbReference type="InterPro" id="IPR013785">
    <property type="entry name" value="Aldolase_TIM"/>
</dbReference>
<gene>
    <name evidence="12" type="primary">dapA</name>
    <name evidence="16" type="ORF">BU072_05315</name>
</gene>
<dbReference type="AlphaFoldDB" id="A0A2T4PUJ2"/>
<dbReference type="EMBL" id="PZFK01000008">
    <property type="protein sequence ID" value="PTI30079.1"/>
    <property type="molecule type" value="Genomic_DNA"/>
</dbReference>
<dbReference type="GeneID" id="64116346"/>
<accession>A0A2T4PUJ2</accession>
<dbReference type="InterPro" id="IPR002220">
    <property type="entry name" value="DapA-like"/>
</dbReference>
<name>A0A2T4PUJ2_9STAP</name>
<proteinExistence type="inferred from homology"/>
<dbReference type="PANTHER" id="PTHR12128">
    <property type="entry name" value="DIHYDRODIPICOLINATE SYNTHASE"/>
    <property type="match status" value="1"/>
</dbReference>
<evidence type="ECO:0000256" key="10">
    <source>
        <dbReference type="ARBA" id="ARBA00023270"/>
    </source>
</evidence>
<evidence type="ECO:0000256" key="3">
    <source>
        <dbReference type="ARBA" id="ARBA00007592"/>
    </source>
</evidence>
<dbReference type="PRINTS" id="PR00146">
    <property type="entry name" value="DHPICSNTHASE"/>
</dbReference>
<comment type="subunit">
    <text evidence="12">Homotetramer; dimer of dimers.</text>
</comment>
<dbReference type="HAMAP" id="MF_00418">
    <property type="entry name" value="DapA"/>
    <property type="match status" value="1"/>
</dbReference>
<dbReference type="RefSeq" id="WP_016911453.1">
    <property type="nucleotide sequence ID" value="NZ_BMDF01000001.1"/>
</dbReference>
<dbReference type="PANTHER" id="PTHR12128:SF66">
    <property type="entry name" value="4-HYDROXY-2-OXOGLUTARATE ALDOLASE, MITOCHONDRIAL"/>
    <property type="match status" value="1"/>
</dbReference>
<evidence type="ECO:0000256" key="14">
    <source>
        <dbReference type="PIRSR" id="PIRSR001365-1"/>
    </source>
</evidence>
<dbReference type="SMART" id="SM01130">
    <property type="entry name" value="DHDPS"/>
    <property type="match status" value="1"/>
</dbReference>
<evidence type="ECO:0000256" key="5">
    <source>
        <dbReference type="ARBA" id="ARBA00022490"/>
    </source>
</evidence>
<dbReference type="GO" id="GO:0005829">
    <property type="term" value="C:cytosol"/>
    <property type="evidence" value="ECO:0007669"/>
    <property type="project" value="TreeGrafter"/>
</dbReference>
<dbReference type="Gene3D" id="3.20.20.70">
    <property type="entry name" value="Aldolase class I"/>
    <property type="match status" value="1"/>
</dbReference>
<evidence type="ECO:0000256" key="4">
    <source>
        <dbReference type="ARBA" id="ARBA00012086"/>
    </source>
</evidence>
<comment type="similarity">
    <text evidence="3 12 13">Belongs to the DapA family.</text>
</comment>
<comment type="catalytic activity">
    <reaction evidence="11 12">
        <text>L-aspartate 4-semialdehyde + pyruvate = (2S,4S)-4-hydroxy-2,3,4,5-tetrahydrodipicolinate + H2O + H(+)</text>
        <dbReference type="Rhea" id="RHEA:34171"/>
        <dbReference type="ChEBI" id="CHEBI:15361"/>
        <dbReference type="ChEBI" id="CHEBI:15377"/>
        <dbReference type="ChEBI" id="CHEBI:15378"/>
        <dbReference type="ChEBI" id="CHEBI:67139"/>
        <dbReference type="ChEBI" id="CHEBI:537519"/>
        <dbReference type="EC" id="4.3.3.7"/>
    </reaction>
</comment>
<evidence type="ECO:0000256" key="7">
    <source>
        <dbReference type="ARBA" id="ARBA00022915"/>
    </source>
</evidence>
<dbReference type="Pfam" id="PF00701">
    <property type="entry name" value="DHDPS"/>
    <property type="match status" value="1"/>
</dbReference>
<feature type="binding site" evidence="12 15">
    <location>
        <position position="205"/>
    </location>
    <ligand>
        <name>pyruvate</name>
        <dbReference type="ChEBI" id="CHEBI:15361"/>
    </ligand>
</feature>
<comment type="function">
    <text evidence="1 12">Catalyzes the condensation of (S)-aspartate-beta-semialdehyde [(S)-ASA] and pyruvate to 4-hydroxy-tetrahydrodipicolinate (HTPA).</text>
</comment>
<keyword evidence="5 12" id="KW-0963">Cytoplasm</keyword>
<evidence type="ECO:0000313" key="16">
    <source>
        <dbReference type="EMBL" id="PTI30079.1"/>
    </source>
</evidence>
<feature type="binding site" evidence="12 15">
    <location>
        <position position="47"/>
    </location>
    <ligand>
        <name>pyruvate</name>
        <dbReference type="ChEBI" id="CHEBI:15361"/>
    </ligand>
</feature>
<evidence type="ECO:0000256" key="1">
    <source>
        <dbReference type="ARBA" id="ARBA00003294"/>
    </source>
</evidence>
<keyword evidence="6 12" id="KW-0028">Amino-acid biosynthesis</keyword>
<dbReference type="SUPFAM" id="SSF51569">
    <property type="entry name" value="Aldolase"/>
    <property type="match status" value="1"/>
</dbReference>
<dbReference type="OrthoDB" id="9782828at2"/>
<dbReference type="Proteomes" id="UP000241209">
    <property type="component" value="Unassembled WGS sequence"/>
</dbReference>
<dbReference type="NCBIfam" id="TIGR00674">
    <property type="entry name" value="dapA"/>
    <property type="match status" value="1"/>
</dbReference>
<dbReference type="UniPathway" id="UPA00034">
    <property type="reaction ID" value="UER00017"/>
</dbReference>
<dbReference type="PROSITE" id="PS00666">
    <property type="entry name" value="DHDPS_2"/>
    <property type="match status" value="1"/>
</dbReference>